<dbReference type="GO" id="GO:0032259">
    <property type="term" value="P:methylation"/>
    <property type="evidence" value="ECO:0007669"/>
    <property type="project" value="UniProtKB-KW"/>
</dbReference>
<dbReference type="InterPro" id="IPR002942">
    <property type="entry name" value="S4_RNA-bd"/>
</dbReference>
<dbReference type="InterPro" id="IPR002877">
    <property type="entry name" value="RNA_MeTrfase_FtsJ_dom"/>
</dbReference>
<evidence type="ECO:0000313" key="6">
    <source>
        <dbReference type="Proteomes" id="UP000823912"/>
    </source>
</evidence>
<comment type="caution">
    <text evidence="5">The sequence shown here is derived from an EMBL/GenBank/DDBJ whole genome shotgun (WGS) entry which is preliminary data.</text>
</comment>
<name>A0A9D1EC21_9FIRM</name>
<dbReference type="SUPFAM" id="SSF53335">
    <property type="entry name" value="S-adenosyl-L-methionine-dependent methyltransferases"/>
    <property type="match status" value="1"/>
</dbReference>
<sequence length="267" mass="29485">MKERLDVLLVQRGLAPSREKAKTMIMEGNVFVDQQREDKAGSFFDVEAKIEVRGNTLRYVSRGGLKLEKAMEAFGLDLSGCVCMDIGASTGGFTDCMLQNGAAKVYAVDVGYGQFAWKLRQDPRVVCMEKTNIRYVTPDQIGEPLDFASVDVSFISLTKVLEPAKALLREGAQMVCLIKPQFEAGKDKVGKKGVVREQSTHREVIEKVIAYARGLGFRVLHLDYSPVKGPEGNIEYLVHLANDNLPESEETADVAAVVRMAHEALDK</sequence>
<dbReference type="PROSITE" id="PS50889">
    <property type="entry name" value="S4"/>
    <property type="match status" value="1"/>
</dbReference>
<evidence type="ECO:0000256" key="1">
    <source>
        <dbReference type="ARBA" id="ARBA00022884"/>
    </source>
</evidence>
<dbReference type="Gene3D" id="3.40.50.150">
    <property type="entry name" value="Vaccinia Virus protein VP39"/>
    <property type="match status" value="1"/>
</dbReference>
<keyword evidence="5" id="KW-0489">Methyltransferase</keyword>
<gene>
    <name evidence="5" type="ORF">IAA55_10885</name>
</gene>
<dbReference type="CDD" id="cd00165">
    <property type="entry name" value="S4"/>
    <property type="match status" value="1"/>
</dbReference>
<dbReference type="Pfam" id="PF01728">
    <property type="entry name" value="FtsJ"/>
    <property type="match status" value="1"/>
</dbReference>
<dbReference type="GO" id="GO:0008168">
    <property type="term" value="F:methyltransferase activity"/>
    <property type="evidence" value="ECO:0007669"/>
    <property type="project" value="UniProtKB-KW"/>
</dbReference>
<dbReference type="EMBL" id="DVHM01000183">
    <property type="protein sequence ID" value="HIR71766.1"/>
    <property type="molecule type" value="Genomic_DNA"/>
</dbReference>
<dbReference type="Pfam" id="PF01479">
    <property type="entry name" value="S4"/>
    <property type="match status" value="1"/>
</dbReference>
<dbReference type="GO" id="GO:0003723">
    <property type="term" value="F:RNA binding"/>
    <property type="evidence" value="ECO:0007669"/>
    <property type="project" value="UniProtKB-KW"/>
</dbReference>
<evidence type="ECO:0000256" key="3">
    <source>
        <dbReference type="PROSITE-ProRule" id="PRU00182"/>
    </source>
</evidence>
<evidence type="ECO:0000256" key="2">
    <source>
        <dbReference type="ARBA" id="ARBA00029460"/>
    </source>
</evidence>
<dbReference type="SMART" id="SM00363">
    <property type="entry name" value="S4"/>
    <property type="match status" value="1"/>
</dbReference>
<comment type="similarity">
    <text evidence="2">Belongs to the TlyA family.</text>
</comment>
<dbReference type="NCBIfam" id="TIGR00478">
    <property type="entry name" value="tly"/>
    <property type="match status" value="1"/>
</dbReference>
<dbReference type="AlphaFoldDB" id="A0A9D1EC21"/>
<accession>A0A9D1EC21</accession>
<dbReference type="InterPro" id="IPR047048">
    <property type="entry name" value="TlyA"/>
</dbReference>
<dbReference type="SUPFAM" id="SSF55174">
    <property type="entry name" value="Alpha-L RNA-binding motif"/>
    <property type="match status" value="1"/>
</dbReference>
<evidence type="ECO:0000313" key="5">
    <source>
        <dbReference type="EMBL" id="HIR71766.1"/>
    </source>
</evidence>
<keyword evidence="5" id="KW-0808">Transferase</keyword>
<reference evidence="5" key="2">
    <citation type="journal article" date="2021" name="PeerJ">
        <title>Extensive microbial diversity within the chicken gut microbiome revealed by metagenomics and culture.</title>
        <authorList>
            <person name="Gilroy R."/>
            <person name="Ravi A."/>
            <person name="Getino M."/>
            <person name="Pursley I."/>
            <person name="Horton D.L."/>
            <person name="Alikhan N.F."/>
            <person name="Baker D."/>
            <person name="Gharbi K."/>
            <person name="Hall N."/>
            <person name="Watson M."/>
            <person name="Adriaenssens E.M."/>
            <person name="Foster-Nyarko E."/>
            <person name="Jarju S."/>
            <person name="Secka A."/>
            <person name="Antonio M."/>
            <person name="Oren A."/>
            <person name="Chaudhuri R.R."/>
            <person name="La Ragione R."/>
            <person name="Hildebrand F."/>
            <person name="Pallen M.J."/>
        </authorList>
    </citation>
    <scope>NUCLEOTIDE SEQUENCE</scope>
    <source>
        <strain evidence="5">ChiSjej5B23-6657</strain>
    </source>
</reference>
<dbReference type="PANTHER" id="PTHR32319">
    <property type="entry name" value="BACTERIAL HEMOLYSIN-LIKE PROTEIN"/>
    <property type="match status" value="1"/>
</dbReference>
<keyword evidence="1 3" id="KW-0694">RNA-binding</keyword>
<reference evidence="5" key="1">
    <citation type="submission" date="2020-10" db="EMBL/GenBank/DDBJ databases">
        <authorList>
            <person name="Gilroy R."/>
        </authorList>
    </citation>
    <scope>NUCLEOTIDE SEQUENCE</scope>
    <source>
        <strain evidence="5">ChiSjej5B23-6657</strain>
    </source>
</reference>
<dbReference type="Gene3D" id="3.10.290.10">
    <property type="entry name" value="RNA-binding S4 domain"/>
    <property type="match status" value="1"/>
</dbReference>
<dbReference type="InterPro" id="IPR004538">
    <property type="entry name" value="Hemolysin_A/TlyA"/>
</dbReference>
<evidence type="ECO:0000259" key="4">
    <source>
        <dbReference type="SMART" id="SM00363"/>
    </source>
</evidence>
<dbReference type="InterPro" id="IPR029063">
    <property type="entry name" value="SAM-dependent_MTases_sf"/>
</dbReference>
<dbReference type="Proteomes" id="UP000823912">
    <property type="component" value="Unassembled WGS sequence"/>
</dbReference>
<organism evidence="5 6">
    <name type="scientific">Candidatus Pullilachnospira gallistercoris</name>
    <dbReference type="NCBI Taxonomy" id="2840911"/>
    <lineage>
        <taxon>Bacteria</taxon>
        <taxon>Bacillati</taxon>
        <taxon>Bacillota</taxon>
        <taxon>Clostridia</taxon>
        <taxon>Lachnospirales</taxon>
        <taxon>Lachnospiraceae</taxon>
        <taxon>Lachnospiraceae incertae sedis</taxon>
        <taxon>Candidatus Pullilachnospira</taxon>
    </lineage>
</organism>
<proteinExistence type="inferred from homology"/>
<feature type="domain" description="RNA-binding S4" evidence="4">
    <location>
        <begin position="3"/>
        <end position="68"/>
    </location>
</feature>
<dbReference type="InterPro" id="IPR036986">
    <property type="entry name" value="S4_RNA-bd_sf"/>
</dbReference>
<dbReference type="PIRSF" id="PIRSF005578">
    <property type="entry name" value="TlyA"/>
    <property type="match status" value="1"/>
</dbReference>
<dbReference type="PANTHER" id="PTHR32319:SF0">
    <property type="entry name" value="BACTERIAL HEMOLYSIN-LIKE PROTEIN"/>
    <property type="match status" value="1"/>
</dbReference>
<protein>
    <submittedName>
        <fullName evidence="5">TlyA family RNA methyltransferase</fullName>
    </submittedName>
</protein>